<proteinExistence type="predicted"/>
<comment type="caution">
    <text evidence="2">The sequence shown here is derived from an EMBL/GenBank/DDBJ whole genome shotgun (WGS) entry which is preliminary data.</text>
</comment>
<name>A0A819YSZ5_9BILA</name>
<evidence type="ECO:0000313" key="2">
    <source>
        <dbReference type="EMBL" id="CAF4158317.1"/>
    </source>
</evidence>
<accession>A0A819YSZ5</accession>
<protein>
    <submittedName>
        <fullName evidence="2">Uncharacterized protein</fullName>
    </submittedName>
</protein>
<dbReference type="AlphaFoldDB" id="A0A819YSZ5"/>
<feature type="signal peptide" evidence="1">
    <location>
        <begin position="1"/>
        <end position="19"/>
    </location>
</feature>
<dbReference type="Proteomes" id="UP000663836">
    <property type="component" value="Unassembled WGS sequence"/>
</dbReference>
<gene>
    <name evidence="2" type="ORF">JBS370_LOCUS34357</name>
</gene>
<feature type="chain" id="PRO_5032527565" evidence="1">
    <location>
        <begin position="20"/>
        <end position="274"/>
    </location>
</feature>
<organism evidence="2 3">
    <name type="scientific">Rotaria sordida</name>
    <dbReference type="NCBI Taxonomy" id="392033"/>
    <lineage>
        <taxon>Eukaryota</taxon>
        <taxon>Metazoa</taxon>
        <taxon>Spiralia</taxon>
        <taxon>Gnathifera</taxon>
        <taxon>Rotifera</taxon>
        <taxon>Eurotatoria</taxon>
        <taxon>Bdelloidea</taxon>
        <taxon>Philodinida</taxon>
        <taxon>Philodinidae</taxon>
        <taxon>Rotaria</taxon>
    </lineage>
</organism>
<sequence>MYLTYLLLFPVSLVSFLTAAPLSTGKPATSSGCTRLIQSLQLRSDGQQGWCGCTSIPTLAWSRSLFNEDPMCEEQQTKVIETLQKLRIHLYPFETTITIGGHYIIPNLLWNNTSEYNRCDLNSLSQCQATKHSGLKDDDDGDDSQVCLFNEDEIANYTQNQLKTDRFTKVLPYESENISQLPFPDAFNVTINSVKPSTLCATSNSAISCHLAIDNDCSFYFCHTINITQVIEVTFEYNRPEKDTAIKLSSSLRSFLSIVVNEIRAPTISPIGLA</sequence>
<evidence type="ECO:0000313" key="3">
    <source>
        <dbReference type="Proteomes" id="UP000663836"/>
    </source>
</evidence>
<keyword evidence="1" id="KW-0732">Signal</keyword>
<dbReference type="EMBL" id="CAJOBD010010812">
    <property type="protein sequence ID" value="CAF4158317.1"/>
    <property type="molecule type" value="Genomic_DNA"/>
</dbReference>
<evidence type="ECO:0000256" key="1">
    <source>
        <dbReference type="SAM" id="SignalP"/>
    </source>
</evidence>
<reference evidence="2" key="1">
    <citation type="submission" date="2021-02" db="EMBL/GenBank/DDBJ databases">
        <authorList>
            <person name="Nowell W R."/>
        </authorList>
    </citation>
    <scope>NUCLEOTIDE SEQUENCE</scope>
</reference>